<dbReference type="InterPro" id="IPR002762">
    <property type="entry name" value="CbiX-like"/>
</dbReference>
<reference evidence="2" key="1">
    <citation type="submission" date="2020-01" db="EMBL/GenBank/DDBJ databases">
        <title>Phosphoaccumulans saitamaens gen. nov., sp. nov., a polyphosphate accumulating bacterium isolated from surface river water.</title>
        <authorList>
            <person name="Watanabe K."/>
            <person name="Suda W."/>
        </authorList>
    </citation>
    <scope>NUCLEOTIDE SEQUENCE [LARGE SCALE GENOMIC DNA]</scope>
    <source>
        <strain evidence="2">ICHIAU1</strain>
    </source>
</reference>
<dbReference type="OrthoDB" id="9797895at2"/>
<accession>A0A679HR79</accession>
<proteinExistence type="predicted"/>
<dbReference type="EMBL" id="AP022345">
    <property type="protein sequence ID" value="BBU68809.1"/>
    <property type="molecule type" value="Genomic_DNA"/>
</dbReference>
<name>A0A679HR79_9RHOO</name>
<dbReference type="PANTHER" id="PTHR33542">
    <property type="entry name" value="SIROHYDROCHLORIN FERROCHELATASE, CHLOROPLASTIC"/>
    <property type="match status" value="1"/>
</dbReference>
<dbReference type="Pfam" id="PF01903">
    <property type="entry name" value="CbiX"/>
    <property type="match status" value="1"/>
</dbReference>
<dbReference type="PANTHER" id="PTHR33542:SF3">
    <property type="entry name" value="SIROHYDROCHLORIN FERROCHELATASE, CHLOROPLASTIC"/>
    <property type="match status" value="1"/>
</dbReference>
<dbReference type="InterPro" id="IPR050963">
    <property type="entry name" value="Sirohydro_Cobaltochel/CbiX"/>
</dbReference>
<dbReference type="Gene3D" id="3.40.50.1400">
    <property type="match status" value="1"/>
</dbReference>
<dbReference type="GO" id="GO:0016829">
    <property type="term" value="F:lyase activity"/>
    <property type="evidence" value="ECO:0007669"/>
    <property type="project" value="InterPro"/>
</dbReference>
<sequence>MASDAIILFAHGARDPAWAKPVTAVAECLRSRFPDRQIKVAFLEFMSPTLAEAVVQLRASSTTSIDILPFFIAQGGHLRKELPEMLEALRASYPETQLHLLPPLGELPEVQAAMANAIAALVA</sequence>
<dbReference type="CDD" id="cd03416">
    <property type="entry name" value="CbiX_SirB_N"/>
    <property type="match status" value="1"/>
</dbReference>
<evidence type="ECO:0000313" key="1">
    <source>
        <dbReference type="EMBL" id="BBU68809.1"/>
    </source>
</evidence>
<evidence type="ECO:0000313" key="2">
    <source>
        <dbReference type="Proteomes" id="UP000463961"/>
    </source>
</evidence>
<dbReference type="Proteomes" id="UP000463961">
    <property type="component" value="Chromosome"/>
</dbReference>
<dbReference type="SUPFAM" id="SSF53800">
    <property type="entry name" value="Chelatase"/>
    <property type="match status" value="1"/>
</dbReference>
<keyword evidence="2" id="KW-1185">Reference proteome</keyword>
<dbReference type="AlphaFoldDB" id="A0A679HR79"/>
<protein>
    <submittedName>
        <fullName evidence="1">Uncharacterized protein</fullName>
    </submittedName>
</protein>
<organism evidence="1 2">
    <name type="scientific">Fluviibacter phosphoraccumulans</name>
    <dbReference type="NCBI Taxonomy" id="1751046"/>
    <lineage>
        <taxon>Bacteria</taxon>
        <taxon>Pseudomonadati</taxon>
        <taxon>Pseudomonadota</taxon>
        <taxon>Betaproteobacteria</taxon>
        <taxon>Rhodocyclales</taxon>
        <taxon>Fluviibacteraceae</taxon>
        <taxon>Fluviibacter</taxon>
    </lineage>
</organism>
<dbReference type="RefSeq" id="WP_162050439.1">
    <property type="nucleotide sequence ID" value="NZ_AP019011.1"/>
</dbReference>
<gene>
    <name evidence="1" type="ORF">ICHIAU1_10920</name>
</gene>